<dbReference type="InterPro" id="IPR015853">
    <property type="entry name" value="ABC_transpr_FbpC"/>
</dbReference>
<gene>
    <name evidence="10" type="ORF">Q9295_15365</name>
</gene>
<keyword evidence="6" id="KW-0408">Iron</keyword>
<dbReference type="SUPFAM" id="SSF52540">
    <property type="entry name" value="P-loop containing nucleoside triphosphate hydrolases"/>
    <property type="match status" value="1"/>
</dbReference>
<dbReference type="PROSITE" id="PS50893">
    <property type="entry name" value="ABC_TRANSPORTER_2"/>
    <property type="match status" value="1"/>
</dbReference>
<comment type="caution">
    <text evidence="10">The sequence shown here is derived from an EMBL/GenBank/DDBJ whole genome shotgun (WGS) entry which is preliminary data.</text>
</comment>
<dbReference type="InterPro" id="IPR013611">
    <property type="entry name" value="Transp-assoc_OB_typ2"/>
</dbReference>
<evidence type="ECO:0000256" key="7">
    <source>
        <dbReference type="ARBA" id="ARBA00023065"/>
    </source>
</evidence>
<keyword evidence="7" id="KW-0406">Ion transport</keyword>
<dbReference type="InterPro" id="IPR027417">
    <property type="entry name" value="P-loop_NTPase"/>
</dbReference>
<keyword evidence="1" id="KW-0813">Transport</keyword>
<keyword evidence="8" id="KW-0472">Membrane</keyword>
<evidence type="ECO:0000256" key="4">
    <source>
        <dbReference type="ARBA" id="ARBA00022741"/>
    </source>
</evidence>
<evidence type="ECO:0000313" key="10">
    <source>
        <dbReference type="EMBL" id="MDQ2067755.1"/>
    </source>
</evidence>
<dbReference type="SMART" id="SM00382">
    <property type="entry name" value="AAA"/>
    <property type="match status" value="1"/>
</dbReference>
<dbReference type="CDD" id="cd03259">
    <property type="entry name" value="ABC_Carb_Solutes_like"/>
    <property type="match status" value="1"/>
</dbReference>
<evidence type="ECO:0000256" key="3">
    <source>
        <dbReference type="ARBA" id="ARBA00022496"/>
    </source>
</evidence>
<dbReference type="RefSeq" id="WP_306681463.1">
    <property type="nucleotide sequence ID" value="NZ_JAVDBT010000016.1"/>
</dbReference>
<keyword evidence="11" id="KW-1185">Reference proteome</keyword>
<feature type="domain" description="ABC transporter" evidence="9">
    <location>
        <begin position="5"/>
        <end position="235"/>
    </location>
</feature>
<dbReference type="Gene3D" id="3.40.50.300">
    <property type="entry name" value="P-loop containing nucleotide triphosphate hydrolases"/>
    <property type="match status" value="1"/>
</dbReference>
<dbReference type="Pfam" id="PF00005">
    <property type="entry name" value="ABC_tran"/>
    <property type="match status" value="1"/>
</dbReference>
<evidence type="ECO:0000256" key="6">
    <source>
        <dbReference type="ARBA" id="ARBA00023004"/>
    </source>
</evidence>
<keyword evidence="4" id="KW-0547">Nucleotide-binding</keyword>
<dbReference type="Pfam" id="PF08402">
    <property type="entry name" value="TOBE_2"/>
    <property type="match status" value="1"/>
</dbReference>
<keyword evidence="3" id="KW-0410">Iron transport</keyword>
<organism evidence="10 11">
    <name type="scientific">Pseudogemmobacter lacusdianii</name>
    <dbReference type="NCBI Taxonomy" id="3069608"/>
    <lineage>
        <taxon>Bacteria</taxon>
        <taxon>Pseudomonadati</taxon>
        <taxon>Pseudomonadota</taxon>
        <taxon>Alphaproteobacteria</taxon>
        <taxon>Rhodobacterales</taxon>
        <taxon>Paracoccaceae</taxon>
        <taxon>Pseudogemmobacter</taxon>
    </lineage>
</organism>
<name>A0ABU0W3V6_9RHOB</name>
<evidence type="ECO:0000256" key="1">
    <source>
        <dbReference type="ARBA" id="ARBA00022448"/>
    </source>
</evidence>
<dbReference type="InterPro" id="IPR003593">
    <property type="entry name" value="AAA+_ATPase"/>
</dbReference>
<dbReference type="Proteomes" id="UP001239680">
    <property type="component" value="Unassembled WGS sequence"/>
</dbReference>
<dbReference type="InterPro" id="IPR050093">
    <property type="entry name" value="ABC_SmlMolc_Importer"/>
</dbReference>
<evidence type="ECO:0000259" key="9">
    <source>
        <dbReference type="PROSITE" id="PS50893"/>
    </source>
</evidence>
<evidence type="ECO:0000256" key="2">
    <source>
        <dbReference type="ARBA" id="ARBA00022475"/>
    </source>
</evidence>
<dbReference type="PANTHER" id="PTHR42781:SF4">
    <property type="entry name" value="SPERMIDINE_PUTRESCINE IMPORT ATP-BINDING PROTEIN POTA"/>
    <property type="match status" value="1"/>
</dbReference>
<dbReference type="GO" id="GO:0005524">
    <property type="term" value="F:ATP binding"/>
    <property type="evidence" value="ECO:0007669"/>
    <property type="project" value="UniProtKB-KW"/>
</dbReference>
<dbReference type="InterPro" id="IPR008995">
    <property type="entry name" value="Mo/tungstate-bd_C_term_dom"/>
</dbReference>
<dbReference type="SUPFAM" id="SSF50331">
    <property type="entry name" value="MOP-like"/>
    <property type="match status" value="1"/>
</dbReference>
<keyword evidence="5 10" id="KW-0067">ATP-binding</keyword>
<dbReference type="InterPro" id="IPR003439">
    <property type="entry name" value="ABC_transporter-like_ATP-bd"/>
</dbReference>
<dbReference type="PANTHER" id="PTHR42781">
    <property type="entry name" value="SPERMIDINE/PUTRESCINE IMPORT ATP-BINDING PROTEIN POTA"/>
    <property type="match status" value="1"/>
</dbReference>
<evidence type="ECO:0000256" key="5">
    <source>
        <dbReference type="ARBA" id="ARBA00022840"/>
    </source>
</evidence>
<reference evidence="10 11" key="1">
    <citation type="submission" date="2023-08" db="EMBL/GenBank/DDBJ databases">
        <title>Characterization of two Paracoccaceae strains isolated from Phycosphere and proposal of Xinfangfangia lacusdiani sp. nov.</title>
        <authorList>
            <person name="Deng Y."/>
            <person name="Zhang Y.Q."/>
        </authorList>
    </citation>
    <scope>NUCLEOTIDE SEQUENCE [LARGE SCALE GENOMIC DNA]</scope>
    <source>
        <strain evidence="10 11">CPCC 101601</strain>
    </source>
</reference>
<dbReference type="EMBL" id="JAVDBT010000016">
    <property type="protein sequence ID" value="MDQ2067755.1"/>
    <property type="molecule type" value="Genomic_DNA"/>
</dbReference>
<evidence type="ECO:0000313" key="11">
    <source>
        <dbReference type="Proteomes" id="UP001239680"/>
    </source>
</evidence>
<sequence length="345" mass="36854">MSTPIHLGAITKSFNGKPALSGIDLDIAQGEMIALLGASGCGKTTLLRIIAGLEQPSSGQIHFGTRDVTDLSVQARRIGMVFQGYALFPNMTVRQNIGFPLKIAGESASAITARVNELLEMTGLGPRGDHHPNQLSGGQQQRTALARALAPRPDVLLLDEPLSALDAQVRDHLRDEIARIQKTVGTTTVLVTHDQAEAMAIADRVVIMHEGRVEQASRPEALYEMPASGYTASFIGTRNRFDVSPQGGELRIGGFFRQAAANSAAHQVWVRAEALRIVPAGQGLAVTVEAKLFQGPITRLYLTCHADGLSQTLKLDAPSEGLRGVEPGQSLHVTFDQESADVFAA</sequence>
<keyword evidence="2" id="KW-1003">Cell membrane</keyword>
<evidence type="ECO:0000256" key="8">
    <source>
        <dbReference type="ARBA" id="ARBA00023136"/>
    </source>
</evidence>
<protein>
    <submittedName>
        <fullName evidence="10">ABC transporter ATP-binding protein</fullName>
    </submittedName>
</protein>
<proteinExistence type="predicted"/>
<accession>A0ABU0W3V6</accession>